<evidence type="ECO:0000313" key="8">
    <source>
        <dbReference type="EMBL" id="QCI22379.1"/>
    </source>
</evidence>
<feature type="binding site" evidence="7">
    <location>
        <begin position="5"/>
        <end position="6"/>
    </location>
    <ligand>
        <name>substrate</name>
    </ligand>
</feature>
<dbReference type="EC" id="5.1.1.3" evidence="2 7"/>
<dbReference type="UniPathway" id="UPA00219"/>
<sequence length="260" mass="30210">MLIFDSGVGGLSILKYIKRKLPNIYYIYILDNECFPYGNKEKLFILKRNIKIINEVKKMYPINMVLIACNTASTTSLFALRKKFNFPIIGILPDIKSAENITKNNIIGLIATKATINSSYIQKIIHKKSINKTIKIIATNKLASIAEKKIRGFDIKKTELQNIFKAWINLKVQPDTIILGCTHFLLLKTDIQKILCKSIYFIDSKKTVISKIKKYFYKFNISQKIKKNIFLYSKDNNELKKLLFFLEQYNFSTKKKINLN</sequence>
<name>A0A4D6Y0Z6_9GAMM</name>
<dbReference type="Pfam" id="PF01177">
    <property type="entry name" value="Asp_Glu_race"/>
    <property type="match status" value="1"/>
</dbReference>
<evidence type="ECO:0000256" key="2">
    <source>
        <dbReference type="ARBA" id="ARBA00013090"/>
    </source>
</evidence>
<dbReference type="PANTHER" id="PTHR21198:SF2">
    <property type="entry name" value="GLUTAMATE RACEMASE"/>
    <property type="match status" value="1"/>
</dbReference>
<dbReference type="NCBIfam" id="TIGR00067">
    <property type="entry name" value="glut_race"/>
    <property type="match status" value="1"/>
</dbReference>
<reference evidence="8 9" key="1">
    <citation type="submission" date="2018-12" db="EMBL/GenBank/DDBJ databases">
        <authorList>
            <person name="Chong R.A."/>
        </authorList>
    </citation>
    <scope>NUCLEOTIDE SEQUENCE [LARGE SCALE GENOMIC DNA]</scope>
    <source>
        <strain evidence="8 9">Lps</strain>
    </source>
</reference>
<dbReference type="InterPro" id="IPR015942">
    <property type="entry name" value="Asp/Glu/hydantoin_racemase"/>
</dbReference>
<organism evidence="8 9">
    <name type="scientific">Buchnera aphidicola</name>
    <name type="common">Lipaphis pseudobrassicae</name>
    <dbReference type="NCBI Taxonomy" id="1258543"/>
    <lineage>
        <taxon>Bacteria</taxon>
        <taxon>Pseudomonadati</taxon>
        <taxon>Pseudomonadota</taxon>
        <taxon>Gammaproteobacteria</taxon>
        <taxon>Enterobacterales</taxon>
        <taxon>Erwiniaceae</taxon>
        <taxon>Buchnera</taxon>
    </lineage>
</organism>
<accession>A0A4D6Y0Z6</accession>
<dbReference type="SUPFAM" id="SSF53681">
    <property type="entry name" value="Aspartate/glutamate racemase"/>
    <property type="match status" value="2"/>
</dbReference>
<dbReference type="GO" id="GO:0008360">
    <property type="term" value="P:regulation of cell shape"/>
    <property type="evidence" value="ECO:0007669"/>
    <property type="project" value="UniProtKB-KW"/>
</dbReference>
<feature type="binding site" evidence="7">
    <location>
        <begin position="70"/>
        <end position="71"/>
    </location>
    <ligand>
        <name>substrate</name>
    </ligand>
</feature>
<dbReference type="OrthoDB" id="9801055at2"/>
<keyword evidence="5 7" id="KW-0413">Isomerase</keyword>
<dbReference type="GO" id="GO:0008881">
    <property type="term" value="F:glutamate racemase activity"/>
    <property type="evidence" value="ECO:0007669"/>
    <property type="project" value="UniProtKB-UniRule"/>
</dbReference>
<dbReference type="HAMAP" id="MF_00258">
    <property type="entry name" value="Glu_racemase"/>
    <property type="match status" value="1"/>
</dbReference>
<dbReference type="AlphaFoldDB" id="A0A4D6Y0Z6"/>
<feature type="active site" description="Proton donor/acceptor" evidence="7">
    <location>
        <position position="181"/>
    </location>
</feature>
<evidence type="ECO:0000313" key="9">
    <source>
        <dbReference type="Proteomes" id="UP000298564"/>
    </source>
</evidence>
<evidence type="ECO:0000256" key="6">
    <source>
        <dbReference type="ARBA" id="ARBA00023316"/>
    </source>
</evidence>
<keyword evidence="3 7" id="KW-0133">Cell shape</keyword>
<feature type="active site" description="Proton donor/acceptor" evidence="7">
    <location>
        <position position="69"/>
    </location>
</feature>
<protein>
    <recommendedName>
        <fullName evidence="2 7">Glutamate racemase</fullName>
        <ecNumber evidence="2 7">5.1.1.3</ecNumber>
    </recommendedName>
</protein>
<evidence type="ECO:0000256" key="7">
    <source>
        <dbReference type="HAMAP-Rule" id="MF_00258"/>
    </source>
</evidence>
<dbReference type="InterPro" id="IPR004391">
    <property type="entry name" value="Glu_race"/>
</dbReference>
<comment type="catalytic activity">
    <reaction evidence="1 7">
        <text>L-glutamate = D-glutamate</text>
        <dbReference type="Rhea" id="RHEA:12813"/>
        <dbReference type="ChEBI" id="CHEBI:29985"/>
        <dbReference type="ChEBI" id="CHEBI:29986"/>
        <dbReference type="EC" id="5.1.1.3"/>
    </reaction>
</comment>
<dbReference type="RefSeq" id="WP_158356219.1">
    <property type="nucleotide sequence ID" value="NZ_CP034870.1"/>
</dbReference>
<comment type="function">
    <text evidence="7">Provides the (R)-glutamate required for cell wall biosynthesis.</text>
</comment>
<dbReference type="InterPro" id="IPR001920">
    <property type="entry name" value="Asp/Glu_race"/>
</dbReference>
<feature type="binding site" evidence="7">
    <location>
        <begin position="37"/>
        <end position="38"/>
    </location>
    <ligand>
        <name>substrate</name>
    </ligand>
</feature>
<dbReference type="Proteomes" id="UP000298564">
    <property type="component" value="Chromosome"/>
</dbReference>
<dbReference type="GO" id="GO:0009252">
    <property type="term" value="P:peptidoglycan biosynthetic process"/>
    <property type="evidence" value="ECO:0007669"/>
    <property type="project" value="UniProtKB-UniRule"/>
</dbReference>
<comment type="pathway">
    <text evidence="7">Cell wall biogenesis; peptidoglycan biosynthesis.</text>
</comment>
<evidence type="ECO:0000256" key="1">
    <source>
        <dbReference type="ARBA" id="ARBA00001602"/>
    </source>
</evidence>
<evidence type="ECO:0000256" key="3">
    <source>
        <dbReference type="ARBA" id="ARBA00022960"/>
    </source>
</evidence>
<keyword evidence="6 7" id="KW-0961">Cell wall biogenesis/degradation</keyword>
<feature type="binding site" evidence="7">
    <location>
        <begin position="182"/>
        <end position="183"/>
    </location>
    <ligand>
        <name>substrate</name>
    </ligand>
</feature>
<dbReference type="GO" id="GO:0071555">
    <property type="term" value="P:cell wall organization"/>
    <property type="evidence" value="ECO:0007669"/>
    <property type="project" value="UniProtKB-KW"/>
</dbReference>
<proteinExistence type="inferred from homology"/>
<comment type="similarity">
    <text evidence="7">Belongs to the aspartate/glutamate racemases family.</text>
</comment>
<reference evidence="8 9" key="2">
    <citation type="submission" date="2019-05" db="EMBL/GenBank/DDBJ databases">
        <title>Genome evolution of the obligate endosymbiont Buchnera aphidicola.</title>
        <authorList>
            <person name="Moran N.A."/>
        </authorList>
    </citation>
    <scope>NUCLEOTIDE SEQUENCE [LARGE SCALE GENOMIC DNA]</scope>
    <source>
        <strain evidence="8 9">Lps</strain>
    </source>
</reference>
<dbReference type="EMBL" id="CP034870">
    <property type="protein sequence ID" value="QCI22379.1"/>
    <property type="molecule type" value="Genomic_DNA"/>
</dbReference>
<dbReference type="Gene3D" id="3.40.50.1860">
    <property type="match status" value="2"/>
</dbReference>
<gene>
    <name evidence="7 8" type="primary">murI</name>
    <name evidence="8" type="ORF">D9V70_02855</name>
</gene>
<evidence type="ECO:0000256" key="4">
    <source>
        <dbReference type="ARBA" id="ARBA00022984"/>
    </source>
</evidence>
<keyword evidence="4 7" id="KW-0573">Peptidoglycan synthesis</keyword>
<dbReference type="PANTHER" id="PTHR21198">
    <property type="entry name" value="GLUTAMATE RACEMASE"/>
    <property type="match status" value="1"/>
</dbReference>
<evidence type="ECO:0000256" key="5">
    <source>
        <dbReference type="ARBA" id="ARBA00023235"/>
    </source>
</evidence>